<dbReference type="InterPro" id="IPR015943">
    <property type="entry name" value="WD40/YVTN_repeat-like_dom_sf"/>
</dbReference>
<dbReference type="GO" id="GO:0030126">
    <property type="term" value="C:COPI vesicle coat"/>
    <property type="evidence" value="ECO:0007669"/>
    <property type="project" value="TreeGrafter"/>
</dbReference>
<dbReference type="InterPro" id="IPR036322">
    <property type="entry name" value="WD40_repeat_dom_sf"/>
</dbReference>
<gene>
    <name evidence="3" type="ORF">U9M48_040264</name>
</gene>
<dbReference type="InterPro" id="IPR001680">
    <property type="entry name" value="WD40_rpt"/>
</dbReference>
<evidence type="ECO:0000256" key="1">
    <source>
        <dbReference type="ARBA" id="ARBA00022574"/>
    </source>
</evidence>
<accession>A0AAQ3ULE9</accession>
<dbReference type="AlphaFoldDB" id="A0AAQ3ULE9"/>
<evidence type="ECO:0000256" key="2">
    <source>
        <dbReference type="ARBA" id="ARBA00022737"/>
    </source>
</evidence>
<dbReference type="Pfam" id="PF00400">
    <property type="entry name" value="WD40"/>
    <property type="match status" value="1"/>
</dbReference>
<proteinExistence type="predicted"/>
<dbReference type="GO" id="GO:0006886">
    <property type="term" value="P:intracellular protein transport"/>
    <property type="evidence" value="ECO:0007669"/>
    <property type="project" value="TreeGrafter"/>
</dbReference>
<dbReference type="InterPro" id="IPR050844">
    <property type="entry name" value="Coatomer_complex_subunit"/>
</dbReference>
<name>A0AAQ3ULE9_PASNO</name>
<dbReference type="PANTHER" id="PTHR19876">
    <property type="entry name" value="COATOMER"/>
    <property type="match status" value="1"/>
</dbReference>
<dbReference type="GO" id="GO:0006890">
    <property type="term" value="P:retrograde vesicle-mediated transport, Golgi to endoplasmic reticulum"/>
    <property type="evidence" value="ECO:0007669"/>
    <property type="project" value="TreeGrafter"/>
</dbReference>
<keyword evidence="1" id="KW-0853">WD repeat</keyword>
<dbReference type="EMBL" id="CP144753">
    <property type="protein sequence ID" value="WVZ94365.1"/>
    <property type="molecule type" value="Genomic_DNA"/>
</dbReference>
<dbReference type="SMART" id="SM00320">
    <property type="entry name" value="WD40"/>
    <property type="match status" value="3"/>
</dbReference>
<sequence>MMMKERQVIMQPLPWEIGKYEVLMLEMGSEEALRNFKTSIIGSKINMDREFPKRVEDLGGKLVHQAMLRAFICDPSSCHGVMTRQLIVDPPTQKGYNKYIDVHPKETWILVGDIKGWVSILNYQTQERMMALKVRKVHTSSAWCVRSIKFIAREKRFAAGDEDGWVHVYAYTTKDKMMQFEAHHGKSVDSLAVHPTEPFLLTSSPNNTLIKLWDWSQEWMCIRTFDRPNRGVLRVIWNPRDPNSFSSASFDRKIEV</sequence>
<reference evidence="3 4" key="1">
    <citation type="submission" date="2024-02" db="EMBL/GenBank/DDBJ databases">
        <title>High-quality chromosome-scale genome assembly of Pensacola bahiagrass (Paspalum notatum Flugge var. saurae).</title>
        <authorList>
            <person name="Vega J.M."/>
            <person name="Podio M."/>
            <person name="Orjuela J."/>
            <person name="Siena L.A."/>
            <person name="Pessino S.C."/>
            <person name="Combes M.C."/>
            <person name="Mariac C."/>
            <person name="Albertini E."/>
            <person name="Pupilli F."/>
            <person name="Ortiz J.P.A."/>
            <person name="Leblanc O."/>
        </authorList>
    </citation>
    <scope>NUCLEOTIDE SEQUENCE [LARGE SCALE GENOMIC DNA]</scope>
    <source>
        <strain evidence="3">R1</strain>
        <tissue evidence="3">Leaf</tissue>
    </source>
</reference>
<keyword evidence="4" id="KW-1185">Reference proteome</keyword>
<organism evidence="3 4">
    <name type="scientific">Paspalum notatum var. saurae</name>
    <dbReference type="NCBI Taxonomy" id="547442"/>
    <lineage>
        <taxon>Eukaryota</taxon>
        <taxon>Viridiplantae</taxon>
        <taxon>Streptophyta</taxon>
        <taxon>Embryophyta</taxon>
        <taxon>Tracheophyta</taxon>
        <taxon>Spermatophyta</taxon>
        <taxon>Magnoliopsida</taxon>
        <taxon>Liliopsida</taxon>
        <taxon>Poales</taxon>
        <taxon>Poaceae</taxon>
        <taxon>PACMAD clade</taxon>
        <taxon>Panicoideae</taxon>
        <taxon>Andropogonodae</taxon>
        <taxon>Paspaleae</taxon>
        <taxon>Paspalinae</taxon>
        <taxon>Paspalum</taxon>
    </lineage>
</organism>
<dbReference type="Gene3D" id="2.130.10.10">
    <property type="entry name" value="YVTN repeat-like/Quinoprotein amine dehydrogenase"/>
    <property type="match status" value="1"/>
</dbReference>
<dbReference type="GO" id="GO:0006888">
    <property type="term" value="P:endoplasmic reticulum to Golgi vesicle-mediated transport"/>
    <property type="evidence" value="ECO:0007669"/>
    <property type="project" value="TreeGrafter"/>
</dbReference>
<dbReference type="SUPFAM" id="SSF50978">
    <property type="entry name" value="WD40 repeat-like"/>
    <property type="match status" value="1"/>
</dbReference>
<dbReference type="GO" id="GO:0006891">
    <property type="term" value="P:intra-Golgi vesicle-mediated transport"/>
    <property type="evidence" value="ECO:0007669"/>
    <property type="project" value="TreeGrafter"/>
</dbReference>
<protein>
    <submittedName>
        <fullName evidence="3">Uncharacterized protein</fullName>
    </submittedName>
</protein>
<keyword evidence="2" id="KW-0677">Repeat</keyword>
<evidence type="ECO:0000313" key="3">
    <source>
        <dbReference type="EMBL" id="WVZ94365.1"/>
    </source>
</evidence>
<evidence type="ECO:0000313" key="4">
    <source>
        <dbReference type="Proteomes" id="UP001341281"/>
    </source>
</evidence>
<dbReference type="Proteomes" id="UP001341281">
    <property type="component" value="Chromosome 09"/>
</dbReference>
<dbReference type="PANTHER" id="PTHR19876:SF23">
    <property type="match status" value="1"/>
</dbReference>
<feature type="non-terminal residue" evidence="3">
    <location>
        <position position="256"/>
    </location>
</feature>